<evidence type="ECO:0000256" key="2">
    <source>
        <dbReference type="ARBA" id="ARBA00004584"/>
    </source>
</evidence>
<keyword evidence="4" id="KW-0158">Chromosome</keyword>
<keyword evidence="7" id="KW-0539">Nucleus</keyword>
<keyword evidence="5" id="KW-0132">Cell division</keyword>
<evidence type="ECO:0000256" key="7">
    <source>
        <dbReference type="ARBA" id="ARBA00023242"/>
    </source>
</evidence>
<dbReference type="EMBL" id="DAKRPA010000043">
    <property type="protein sequence ID" value="DBA01687.1"/>
    <property type="molecule type" value="Genomic_DNA"/>
</dbReference>
<evidence type="ECO:0000256" key="11">
    <source>
        <dbReference type="SAM" id="MobiDB-lite"/>
    </source>
</evidence>
<evidence type="ECO:0000256" key="8">
    <source>
        <dbReference type="ARBA" id="ARBA00023306"/>
    </source>
</evidence>
<dbReference type="GO" id="GO:0000775">
    <property type="term" value="C:chromosome, centromeric region"/>
    <property type="evidence" value="ECO:0007669"/>
    <property type="project" value="UniProtKB-SubCell"/>
</dbReference>
<organism evidence="13 14">
    <name type="scientific">Lagenidium giganteum</name>
    <dbReference type="NCBI Taxonomy" id="4803"/>
    <lineage>
        <taxon>Eukaryota</taxon>
        <taxon>Sar</taxon>
        <taxon>Stramenopiles</taxon>
        <taxon>Oomycota</taxon>
        <taxon>Peronosporomycetes</taxon>
        <taxon>Pythiales</taxon>
        <taxon>Pythiaceae</taxon>
    </lineage>
</organism>
<evidence type="ECO:0000256" key="9">
    <source>
        <dbReference type="ARBA" id="ARBA00023328"/>
    </source>
</evidence>
<dbReference type="InterPro" id="IPR018851">
    <property type="entry name" value="Borealin_N"/>
</dbReference>
<gene>
    <name evidence="13" type="ORF">N0F65_010338</name>
</gene>
<feature type="compositionally biased region" description="Low complexity" evidence="11">
    <location>
        <begin position="8"/>
        <end position="24"/>
    </location>
</feature>
<evidence type="ECO:0000256" key="4">
    <source>
        <dbReference type="ARBA" id="ARBA00022454"/>
    </source>
</evidence>
<keyword evidence="6" id="KW-0498">Mitosis</keyword>
<evidence type="ECO:0000256" key="5">
    <source>
        <dbReference type="ARBA" id="ARBA00022618"/>
    </source>
</evidence>
<dbReference type="Gene3D" id="6.10.250.1900">
    <property type="match status" value="1"/>
</dbReference>
<proteinExistence type="inferred from homology"/>
<comment type="subcellular location">
    <subcellularLocation>
        <location evidence="2">Chromosome</location>
        <location evidence="2">Centromere</location>
    </subcellularLocation>
    <subcellularLocation>
        <location evidence="1">Nucleus</location>
    </subcellularLocation>
</comment>
<keyword evidence="8" id="KW-0131">Cell cycle</keyword>
<keyword evidence="10" id="KW-0175">Coiled coil</keyword>
<evidence type="ECO:0000256" key="10">
    <source>
        <dbReference type="SAM" id="Coils"/>
    </source>
</evidence>
<dbReference type="GO" id="GO:0051301">
    <property type="term" value="P:cell division"/>
    <property type="evidence" value="ECO:0007669"/>
    <property type="project" value="UniProtKB-KW"/>
</dbReference>
<keyword evidence="14" id="KW-1185">Reference proteome</keyword>
<feature type="coiled-coil region" evidence="10">
    <location>
        <begin position="33"/>
        <end position="64"/>
    </location>
</feature>
<feature type="domain" description="Borealin N-terminal" evidence="12">
    <location>
        <begin position="46"/>
        <end position="97"/>
    </location>
</feature>
<name>A0AAV2Z4T1_9STRA</name>
<evidence type="ECO:0000313" key="14">
    <source>
        <dbReference type="Proteomes" id="UP001146120"/>
    </source>
</evidence>
<sequence length="253" mass="27826">MALPPALSNTSTTSTTSTIKTSPTKRAQTPDAAEAVARKKAKTMKMLDELEAQLEARCEDMMAEARRKAHEMKLELKVQLLYLPKSVLAMPWKTFVQDFGGSLDKVIESAKAVGYRSDDPESPRSSRGASLVMRCSTRSFSRDADVVFTVCVQTIQRTARKGEKTYMVSANGSPIIAEPTTAVKAPVHSVVATFEEKTNEPVACWTLDEDVTLDLSNPEHQKQMSDEHKAEAMAKLQALQAKVNMLMQQLSSS</sequence>
<keyword evidence="9" id="KW-0137">Centromere</keyword>
<evidence type="ECO:0000256" key="1">
    <source>
        <dbReference type="ARBA" id="ARBA00004123"/>
    </source>
</evidence>
<dbReference type="GO" id="GO:0005634">
    <property type="term" value="C:nucleus"/>
    <property type="evidence" value="ECO:0007669"/>
    <property type="project" value="UniProtKB-SubCell"/>
</dbReference>
<dbReference type="PANTHER" id="PTHR16040:SF7">
    <property type="entry name" value="AUSTRALIN, ISOFORM A-RELATED"/>
    <property type="match status" value="1"/>
</dbReference>
<evidence type="ECO:0000313" key="13">
    <source>
        <dbReference type="EMBL" id="DBA01687.1"/>
    </source>
</evidence>
<protein>
    <recommendedName>
        <fullName evidence="12">Borealin N-terminal domain-containing protein</fullName>
    </recommendedName>
</protein>
<dbReference type="InterPro" id="IPR018867">
    <property type="entry name" value="Cell_div_borealin"/>
</dbReference>
<evidence type="ECO:0000256" key="6">
    <source>
        <dbReference type="ARBA" id="ARBA00022776"/>
    </source>
</evidence>
<feature type="region of interest" description="Disordered" evidence="11">
    <location>
        <begin position="1"/>
        <end position="32"/>
    </location>
</feature>
<comment type="caution">
    <text evidence="13">The sequence shown here is derived from an EMBL/GenBank/DDBJ whole genome shotgun (WGS) entry which is preliminary data.</text>
</comment>
<evidence type="ECO:0000259" key="12">
    <source>
        <dbReference type="Pfam" id="PF10444"/>
    </source>
</evidence>
<dbReference type="Proteomes" id="UP001146120">
    <property type="component" value="Unassembled WGS sequence"/>
</dbReference>
<dbReference type="PANTHER" id="PTHR16040">
    <property type="entry name" value="AUSTRALIN, ISOFORM A-RELATED"/>
    <property type="match status" value="1"/>
</dbReference>
<evidence type="ECO:0000256" key="3">
    <source>
        <dbReference type="ARBA" id="ARBA00009914"/>
    </source>
</evidence>
<reference evidence="13" key="1">
    <citation type="submission" date="2022-11" db="EMBL/GenBank/DDBJ databases">
        <authorList>
            <person name="Morgan W.R."/>
            <person name="Tartar A."/>
        </authorList>
    </citation>
    <scope>NUCLEOTIDE SEQUENCE</scope>
    <source>
        <strain evidence="13">ARSEF 373</strain>
    </source>
</reference>
<comment type="similarity">
    <text evidence="3">Belongs to the borealin family.</text>
</comment>
<reference evidence="13" key="2">
    <citation type="journal article" date="2023" name="Microbiol Resour">
        <title>Decontamination and Annotation of the Draft Genome Sequence of the Oomycete Lagenidium giganteum ARSEF 373.</title>
        <authorList>
            <person name="Morgan W.R."/>
            <person name="Tartar A."/>
        </authorList>
    </citation>
    <scope>NUCLEOTIDE SEQUENCE</scope>
    <source>
        <strain evidence="13">ARSEF 373</strain>
    </source>
</reference>
<dbReference type="AlphaFoldDB" id="A0AAV2Z4T1"/>
<dbReference type="Pfam" id="PF10444">
    <property type="entry name" value="Nbl1_Borealin_N"/>
    <property type="match status" value="1"/>
</dbReference>
<accession>A0AAV2Z4T1</accession>